<evidence type="ECO:0000256" key="2">
    <source>
        <dbReference type="ARBA" id="ARBA00022676"/>
    </source>
</evidence>
<dbReference type="GO" id="GO:0016757">
    <property type="term" value="F:glycosyltransferase activity"/>
    <property type="evidence" value="ECO:0007669"/>
    <property type="project" value="UniProtKB-KW"/>
</dbReference>
<dbReference type="EMBL" id="CP001958">
    <property type="protein sequence ID" value="ADG96792.1"/>
    <property type="molecule type" value="Genomic_DNA"/>
</dbReference>
<dbReference type="CAZy" id="GT4">
    <property type="family name" value="Glycosyltransferase Family 4"/>
</dbReference>
<dbReference type="eggNOG" id="COG0438">
    <property type="taxonomic scope" value="Bacteria"/>
</dbReference>
<dbReference type="PANTHER" id="PTHR12526:SF640">
    <property type="entry name" value="COLANIC ACID BIOSYNTHESIS GLYCOSYLTRANSFERASE WCAL-RELATED"/>
    <property type="match status" value="1"/>
</dbReference>
<evidence type="ECO:0000256" key="3">
    <source>
        <dbReference type="ARBA" id="ARBA00022679"/>
    </source>
</evidence>
<dbReference type="PANTHER" id="PTHR12526">
    <property type="entry name" value="GLYCOSYLTRANSFERASE"/>
    <property type="match status" value="1"/>
</dbReference>
<sequence>MAQLTQVLLLSWRDTTHPQGGGSEQYLERVGERLASEGVEVVVRTARHRGSARSETRDGMRFSRGGGRLTVYPRALAALALARIGIGPLAGFRPDVIVDTHNGMGFFARLATRAPVVVLVHHCHKEQWPVAGRLLGALGWWLESVVSPWVHRRAQYLTVSLPSLEGLVRLGVDRERAAVVRAGVDRVPAGAPVGGPATRSAQPTLCVLTRLVPHKRVEDVLDALAALRADGLAQLRLEIVGDGWWADNLRRRADELAVADAVVFHGRVDEARKHEVLARAWLHVMPSLAEGWGLAVIEAAQHGVPTVGYTGSGGLTDSILDGVTGVLVDGPEDLARVVRDLIGDHRQREALGEKARRRAREFSWAQTAAGVRQVLEAAARGELVSGLVGPANGR</sequence>
<keyword evidence="7" id="KW-1185">Reference proteome</keyword>
<accession>D6ZB33</accession>
<dbReference type="AlphaFoldDB" id="D6ZB33"/>
<evidence type="ECO:0000256" key="1">
    <source>
        <dbReference type="ARBA" id="ARBA00009481"/>
    </source>
</evidence>
<evidence type="ECO:0000313" key="7">
    <source>
        <dbReference type="Proteomes" id="UP000002247"/>
    </source>
</evidence>
<keyword evidence="2" id="KW-0328">Glycosyltransferase</keyword>
<dbReference type="RefSeq" id="WP_013137248.1">
    <property type="nucleotide sequence ID" value="NC_014168.1"/>
</dbReference>
<dbReference type="KEGG" id="srt:Srot_0305"/>
<reference evidence="6 7" key="1">
    <citation type="journal article" date="2010" name="Stand. Genomic Sci.">
        <title>Complete genome sequence of Segniliparus rotundus type strain (CDC 1076).</title>
        <authorList>
            <person name="Sikorski J."/>
            <person name="Lapidus A."/>
            <person name="Copeland A."/>
            <person name="Misra M."/>
            <person name="Glavina Del Rio T."/>
            <person name="Nolan M."/>
            <person name="Lucas S."/>
            <person name="Chen F."/>
            <person name="Tice H."/>
            <person name="Cheng J.F."/>
            <person name="Jando M."/>
            <person name="Schneider S."/>
            <person name="Bruce D."/>
            <person name="Goodwin L."/>
            <person name="Pitluck S."/>
            <person name="Liolios K."/>
            <person name="Mikhailova N."/>
            <person name="Pati A."/>
            <person name="Ivanova N."/>
            <person name="Mavromatis K."/>
            <person name="Chen A."/>
            <person name="Palaniappan K."/>
            <person name="Chertkov O."/>
            <person name="Land M."/>
            <person name="Hauser L."/>
            <person name="Chang Y.J."/>
            <person name="Jeffries C.D."/>
            <person name="Brettin T."/>
            <person name="Detter J.C."/>
            <person name="Han C."/>
            <person name="Rohde M."/>
            <person name="Goker M."/>
            <person name="Bristow J."/>
            <person name="Eisen J.A."/>
            <person name="Markowitz V."/>
            <person name="Hugenholtz P."/>
            <person name="Kyrpides N.C."/>
            <person name="Klenk H.P."/>
        </authorList>
    </citation>
    <scope>NUCLEOTIDE SEQUENCE [LARGE SCALE GENOMIC DNA]</scope>
    <source>
        <strain evidence="7">ATCC BAA-972 / CDC 1076 / CIP 108378 / DSM 44985 / JCM 13578</strain>
    </source>
</reference>
<name>D6ZB33_SEGRD</name>
<dbReference type="CDD" id="cd03801">
    <property type="entry name" value="GT4_PimA-like"/>
    <property type="match status" value="1"/>
</dbReference>
<protein>
    <submittedName>
        <fullName evidence="6">Glycosyl transferase group 1</fullName>
    </submittedName>
</protein>
<evidence type="ECO:0000259" key="4">
    <source>
        <dbReference type="Pfam" id="PF00534"/>
    </source>
</evidence>
<proteinExistence type="inferred from homology"/>
<evidence type="ECO:0000313" key="6">
    <source>
        <dbReference type="EMBL" id="ADG96792.1"/>
    </source>
</evidence>
<dbReference type="Proteomes" id="UP000002247">
    <property type="component" value="Chromosome"/>
</dbReference>
<organism evidence="6 7">
    <name type="scientific">Segniliparus rotundus (strain ATCC BAA-972 / CDC 1076 / CIP 108378 / DSM 44985 / JCM 13578)</name>
    <dbReference type="NCBI Taxonomy" id="640132"/>
    <lineage>
        <taxon>Bacteria</taxon>
        <taxon>Bacillati</taxon>
        <taxon>Actinomycetota</taxon>
        <taxon>Actinomycetes</taxon>
        <taxon>Mycobacteriales</taxon>
        <taxon>Segniliparaceae</taxon>
        <taxon>Segniliparus</taxon>
    </lineage>
</organism>
<dbReference type="OrthoDB" id="9806887at2"/>
<dbReference type="SUPFAM" id="SSF53756">
    <property type="entry name" value="UDP-Glycosyltransferase/glycogen phosphorylase"/>
    <property type="match status" value="1"/>
</dbReference>
<dbReference type="HOGENOM" id="CLU_009583_29_0_11"/>
<dbReference type="Pfam" id="PF00534">
    <property type="entry name" value="Glycos_transf_1"/>
    <property type="match status" value="1"/>
</dbReference>
<dbReference type="Gene3D" id="3.40.50.2000">
    <property type="entry name" value="Glycogen Phosphorylase B"/>
    <property type="match status" value="2"/>
</dbReference>
<gene>
    <name evidence="6" type="ordered locus">Srot_0305</name>
</gene>
<feature type="domain" description="Glycosyl transferase family 1" evidence="4">
    <location>
        <begin position="201"/>
        <end position="358"/>
    </location>
</feature>
<dbReference type="InterPro" id="IPR028098">
    <property type="entry name" value="Glyco_trans_4-like_N"/>
</dbReference>
<feature type="domain" description="Glycosyltransferase subfamily 4-like N-terminal" evidence="5">
    <location>
        <begin position="21"/>
        <end position="183"/>
    </location>
</feature>
<dbReference type="Pfam" id="PF13579">
    <property type="entry name" value="Glyco_trans_4_4"/>
    <property type="match status" value="1"/>
</dbReference>
<evidence type="ECO:0000259" key="5">
    <source>
        <dbReference type="Pfam" id="PF13579"/>
    </source>
</evidence>
<dbReference type="STRING" id="640132.Srot_0305"/>
<keyword evidence="3 6" id="KW-0808">Transferase</keyword>
<dbReference type="InterPro" id="IPR001296">
    <property type="entry name" value="Glyco_trans_1"/>
</dbReference>
<comment type="similarity">
    <text evidence="1">Belongs to the glycosyltransferase group 1 family. Glycosyltransferase 4 subfamily.</text>
</comment>